<evidence type="ECO:0000256" key="1">
    <source>
        <dbReference type="SAM" id="Coils"/>
    </source>
</evidence>
<dbReference type="GO" id="GO:0003677">
    <property type="term" value="F:DNA binding"/>
    <property type="evidence" value="ECO:0007669"/>
    <property type="project" value="InterPro"/>
</dbReference>
<keyword evidence="1" id="KW-0175">Coiled coil</keyword>
<feature type="domain" description="Recombinase" evidence="3">
    <location>
        <begin position="167"/>
        <end position="312"/>
    </location>
</feature>
<dbReference type="Pfam" id="PF13408">
    <property type="entry name" value="Zn_ribbon_recom"/>
    <property type="match status" value="1"/>
</dbReference>
<protein>
    <submittedName>
        <fullName evidence="4">Recombinase family protein</fullName>
    </submittedName>
</protein>
<dbReference type="GO" id="GO:0000150">
    <property type="term" value="F:DNA strand exchange activity"/>
    <property type="evidence" value="ECO:0007669"/>
    <property type="project" value="InterPro"/>
</dbReference>
<dbReference type="SMART" id="SM00857">
    <property type="entry name" value="Resolvase"/>
    <property type="match status" value="1"/>
</dbReference>
<dbReference type="InterPro" id="IPR050639">
    <property type="entry name" value="SSR_resolvase"/>
</dbReference>
<dbReference type="PANTHER" id="PTHR30461">
    <property type="entry name" value="DNA-INVERTASE FROM LAMBDOID PROPHAGE"/>
    <property type="match status" value="1"/>
</dbReference>
<dbReference type="PROSITE" id="PS51737">
    <property type="entry name" value="RECOMBINASE_DNA_BIND"/>
    <property type="match status" value="1"/>
</dbReference>
<gene>
    <name evidence="4" type="ORF">H9968_11425</name>
</gene>
<dbReference type="Gene3D" id="3.40.50.1390">
    <property type="entry name" value="Resolvase, N-terminal catalytic domain"/>
    <property type="match status" value="1"/>
</dbReference>
<dbReference type="InterPro" id="IPR011109">
    <property type="entry name" value="DNA_bind_recombinase_dom"/>
</dbReference>
<dbReference type="PANTHER" id="PTHR30461:SF23">
    <property type="entry name" value="DNA RECOMBINASE-RELATED"/>
    <property type="match status" value="1"/>
</dbReference>
<evidence type="ECO:0000313" key="4">
    <source>
        <dbReference type="EMBL" id="HIZ40505.1"/>
    </source>
</evidence>
<evidence type="ECO:0000313" key="5">
    <source>
        <dbReference type="Proteomes" id="UP000824049"/>
    </source>
</evidence>
<accession>A0A9D2J804</accession>
<feature type="domain" description="Resolvase/invertase-type recombinase catalytic" evidence="2">
    <location>
        <begin position="6"/>
        <end position="159"/>
    </location>
</feature>
<dbReference type="Proteomes" id="UP000824049">
    <property type="component" value="Unassembled WGS sequence"/>
</dbReference>
<evidence type="ECO:0000259" key="3">
    <source>
        <dbReference type="PROSITE" id="PS51737"/>
    </source>
</evidence>
<sequence>MNNQNQAVLYLRLSKEDVEKLNEGDESASITNQRLLLIDYALEHEYKIVKIYSDDDESGLYDDRPGFEEMMRDAKLGLFDTIIAKTQSRFSRNMEHVEKYMHHILPNLGIRFIGAVDGVDTFDSANKKTRQINGLVNEWYCEDLSKNIRSAFKAKMREGQFLGSSCPYGYVKDPENHNHLIIDEYAAGVVRKIFDLYLQGYSKAKIGSILSSENILIPSLYKKQVLKENYHNAHLLETTKLWSYQTIHSILNNETYIGNMVQNKVNKISYKDKKKRVLPKSQWIRVEGTHEPIIDKDTFMRAKELQKIKTKAVNNQESDNIFAGILFCGDCKHTMGRFYKRRGGHGSAGYICSTYKRMGKQFCTNHTIRNEELMEAVLASIKEQARIILTEDDIDDLSKIQKGNERELFYQKQMDMIDEQLEKFRKFKKKTYTNYLEEMISKEDYSFYTAQYEEEISKLNLQKEEIIKKMENDNELQEQYDEWAEAFRNYIDVDKLTRDMVIELIQRIEVRENGELDIYYRFRNPYVAG</sequence>
<dbReference type="AlphaFoldDB" id="A0A9D2J804"/>
<name>A0A9D2J804_9FIRM</name>
<dbReference type="Pfam" id="PF07508">
    <property type="entry name" value="Recombinase"/>
    <property type="match status" value="1"/>
</dbReference>
<proteinExistence type="predicted"/>
<dbReference type="InterPro" id="IPR006119">
    <property type="entry name" value="Resolv_N"/>
</dbReference>
<dbReference type="InterPro" id="IPR025827">
    <property type="entry name" value="Zn_ribbon_recom_dom"/>
</dbReference>
<dbReference type="InterPro" id="IPR038109">
    <property type="entry name" value="DNA_bind_recomb_sf"/>
</dbReference>
<reference evidence="4" key="2">
    <citation type="submission" date="2021-04" db="EMBL/GenBank/DDBJ databases">
        <authorList>
            <person name="Gilroy R."/>
        </authorList>
    </citation>
    <scope>NUCLEOTIDE SEQUENCE</scope>
    <source>
        <strain evidence="4">CHK179-28034</strain>
    </source>
</reference>
<comment type="caution">
    <text evidence="4">The sequence shown here is derived from an EMBL/GenBank/DDBJ whole genome shotgun (WGS) entry which is preliminary data.</text>
</comment>
<evidence type="ECO:0000259" key="2">
    <source>
        <dbReference type="PROSITE" id="PS51736"/>
    </source>
</evidence>
<dbReference type="Gene3D" id="3.90.1750.20">
    <property type="entry name" value="Putative Large Serine Recombinase, Chain B, Domain 2"/>
    <property type="match status" value="1"/>
</dbReference>
<dbReference type="SUPFAM" id="SSF53041">
    <property type="entry name" value="Resolvase-like"/>
    <property type="match status" value="1"/>
</dbReference>
<dbReference type="EMBL" id="DXBR01000105">
    <property type="protein sequence ID" value="HIZ40505.1"/>
    <property type="molecule type" value="Genomic_DNA"/>
</dbReference>
<dbReference type="Pfam" id="PF00239">
    <property type="entry name" value="Resolvase"/>
    <property type="match status" value="1"/>
</dbReference>
<dbReference type="PROSITE" id="PS51736">
    <property type="entry name" value="RECOMBINASES_3"/>
    <property type="match status" value="1"/>
</dbReference>
<feature type="coiled-coil region" evidence="1">
    <location>
        <begin position="449"/>
        <end position="476"/>
    </location>
</feature>
<organism evidence="4 5">
    <name type="scientific">Candidatus Anaerobutyricum stercoris</name>
    <dbReference type="NCBI Taxonomy" id="2838457"/>
    <lineage>
        <taxon>Bacteria</taxon>
        <taxon>Bacillati</taxon>
        <taxon>Bacillota</taxon>
        <taxon>Clostridia</taxon>
        <taxon>Lachnospirales</taxon>
        <taxon>Lachnospiraceae</taxon>
        <taxon>Anaerobutyricum</taxon>
    </lineage>
</organism>
<dbReference type="InterPro" id="IPR036162">
    <property type="entry name" value="Resolvase-like_N_sf"/>
</dbReference>
<reference evidence="4" key="1">
    <citation type="journal article" date="2021" name="PeerJ">
        <title>Extensive microbial diversity within the chicken gut microbiome revealed by metagenomics and culture.</title>
        <authorList>
            <person name="Gilroy R."/>
            <person name="Ravi A."/>
            <person name="Getino M."/>
            <person name="Pursley I."/>
            <person name="Horton D.L."/>
            <person name="Alikhan N.F."/>
            <person name="Baker D."/>
            <person name="Gharbi K."/>
            <person name="Hall N."/>
            <person name="Watson M."/>
            <person name="Adriaenssens E.M."/>
            <person name="Foster-Nyarko E."/>
            <person name="Jarju S."/>
            <person name="Secka A."/>
            <person name="Antonio M."/>
            <person name="Oren A."/>
            <person name="Chaudhuri R.R."/>
            <person name="La Ragione R."/>
            <person name="Hildebrand F."/>
            <person name="Pallen M.J."/>
        </authorList>
    </citation>
    <scope>NUCLEOTIDE SEQUENCE</scope>
    <source>
        <strain evidence="4">CHK179-28034</strain>
    </source>
</reference>